<dbReference type="OrthoDB" id="201709at2759"/>
<dbReference type="STRING" id="4795.A0A225UIZ7"/>
<keyword evidence="2" id="KW-1185">Reference proteome</keyword>
<evidence type="ECO:0000313" key="1">
    <source>
        <dbReference type="EMBL" id="OWY92995.1"/>
    </source>
</evidence>
<dbReference type="EMBL" id="NBNE01016889">
    <property type="protein sequence ID" value="OWY92995.1"/>
    <property type="molecule type" value="Genomic_DNA"/>
</dbReference>
<dbReference type="AlphaFoldDB" id="A0A225UIZ7"/>
<protein>
    <submittedName>
        <fullName evidence="1">Uncharacterized protein</fullName>
    </submittedName>
</protein>
<dbReference type="Proteomes" id="UP000198211">
    <property type="component" value="Unassembled WGS sequence"/>
</dbReference>
<sequence length="151" mass="17003">NFAYDPINYVSLCRLRIMDLFLDILDADQEAKDSKKSRNQLVELALGGICNCIPDPQLQQQFIDGEGLEIVEPYILETLEKPTTSELNVTVSALTIAYFLLDSTVFAHITSDKFMTKMQTLQDHSSTQIANTANAFITRYQELMSTSVETL</sequence>
<accession>A0A225UIZ7</accession>
<organism evidence="1 2">
    <name type="scientific">Phytophthora megakarya</name>
    <dbReference type="NCBI Taxonomy" id="4795"/>
    <lineage>
        <taxon>Eukaryota</taxon>
        <taxon>Sar</taxon>
        <taxon>Stramenopiles</taxon>
        <taxon>Oomycota</taxon>
        <taxon>Peronosporomycetes</taxon>
        <taxon>Peronosporales</taxon>
        <taxon>Peronosporaceae</taxon>
        <taxon>Phytophthora</taxon>
    </lineage>
</organism>
<evidence type="ECO:0000313" key="2">
    <source>
        <dbReference type="Proteomes" id="UP000198211"/>
    </source>
</evidence>
<dbReference type="InterPro" id="IPR042462">
    <property type="entry name" value="ARMC7"/>
</dbReference>
<comment type="caution">
    <text evidence="1">The sequence shown here is derived from an EMBL/GenBank/DDBJ whole genome shotgun (WGS) entry which is preliminary data.</text>
</comment>
<reference evidence="2" key="1">
    <citation type="submission" date="2017-03" db="EMBL/GenBank/DDBJ databases">
        <title>Phytopthora megakarya and P. palmivora, two closely related causual agents of cacao black pod achieved similar genome size and gene model numbers by different mechanisms.</title>
        <authorList>
            <person name="Ali S."/>
            <person name="Shao J."/>
            <person name="Larry D.J."/>
            <person name="Kronmiller B."/>
            <person name="Shen D."/>
            <person name="Strem M.D."/>
            <person name="Melnick R.L."/>
            <person name="Guiltinan M.J."/>
            <person name="Tyler B.M."/>
            <person name="Meinhardt L.W."/>
            <person name="Bailey B.A."/>
        </authorList>
    </citation>
    <scope>NUCLEOTIDE SEQUENCE [LARGE SCALE GENOMIC DNA]</scope>
    <source>
        <strain evidence="2">zdho120</strain>
    </source>
</reference>
<dbReference type="PANTHER" id="PTHR46263">
    <property type="entry name" value="ARMADILLO REPEAT-CONTAINING PROTEIN 7"/>
    <property type="match status" value="1"/>
</dbReference>
<proteinExistence type="predicted"/>
<feature type="non-terminal residue" evidence="1">
    <location>
        <position position="1"/>
    </location>
</feature>
<name>A0A225UIZ7_9STRA</name>
<gene>
    <name evidence="1" type="ORF">PHMEG_00037764</name>
</gene>
<dbReference type="PANTHER" id="PTHR46263:SF1">
    <property type="entry name" value="ARMADILLO REPEAT-CONTAINING PROTEIN 7"/>
    <property type="match status" value="1"/>
</dbReference>